<name>A0A381SUN5_9ZZZZ</name>
<protein>
    <submittedName>
        <fullName evidence="1">Uncharacterized protein</fullName>
    </submittedName>
</protein>
<sequence>MKLLASVFLTVLVLGACTTTATDSVTDNGVNETSASPEMFGGCILVSPIGEVPADVYEVTDVAPTDEYPPFTKELTASGLKLVARGDASDDFMRLVGKTIAEIYPRDENLDLEMQEEILKNHYRYRAVVPVPVGDDRSYRQAEEEAFDLTASQNSICDIIMEDVPRGQVMEVVEHILHYTSDVGLHYTFPNEWGINATSALAQAMQKSIDAGYYNVEQYGDEMGERHHRVLMQEFAYWIISTAWNLQEPYGPQGGDEWTIRNAADLQDKLPEFYQVYQRTVGRTMVAPSSETLQEIGPTRAEEGQ</sequence>
<dbReference type="PROSITE" id="PS51257">
    <property type="entry name" value="PROKAR_LIPOPROTEIN"/>
    <property type="match status" value="1"/>
</dbReference>
<dbReference type="EMBL" id="UINC01003517">
    <property type="protein sequence ID" value="SVA07028.1"/>
    <property type="molecule type" value="Genomic_DNA"/>
</dbReference>
<gene>
    <name evidence="1" type="ORF">METZ01_LOCUS59882</name>
</gene>
<evidence type="ECO:0000313" key="1">
    <source>
        <dbReference type="EMBL" id="SVA07028.1"/>
    </source>
</evidence>
<organism evidence="1">
    <name type="scientific">marine metagenome</name>
    <dbReference type="NCBI Taxonomy" id="408172"/>
    <lineage>
        <taxon>unclassified sequences</taxon>
        <taxon>metagenomes</taxon>
        <taxon>ecological metagenomes</taxon>
    </lineage>
</organism>
<proteinExistence type="predicted"/>
<reference evidence="1" key="1">
    <citation type="submission" date="2018-05" db="EMBL/GenBank/DDBJ databases">
        <authorList>
            <person name="Lanie J.A."/>
            <person name="Ng W.-L."/>
            <person name="Kazmierczak K.M."/>
            <person name="Andrzejewski T.M."/>
            <person name="Davidsen T.M."/>
            <person name="Wayne K.J."/>
            <person name="Tettelin H."/>
            <person name="Glass J.I."/>
            <person name="Rusch D."/>
            <person name="Podicherti R."/>
            <person name="Tsui H.-C.T."/>
            <person name="Winkler M.E."/>
        </authorList>
    </citation>
    <scope>NUCLEOTIDE SEQUENCE</scope>
</reference>
<dbReference type="AlphaFoldDB" id="A0A381SUN5"/>
<accession>A0A381SUN5</accession>